<comment type="caution">
    <text evidence="2">The sequence shown here is derived from an EMBL/GenBank/DDBJ whole genome shotgun (WGS) entry which is preliminary data.</text>
</comment>
<feature type="compositionally biased region" description="Basic residues" evidence="1">
    <location>
        <begin position="1"/>
        <end position="10"/>
    </location>
</feature>
<feature type="compositionally biased region" description="Polar residues" evidence="1">
    <location>
        <begin position="13"/>
        <end position="26"/>
    </location>
</feature>
<keyword evidence="3" id="KW-1185">Reference proteome</keyword>
<organism evidence="2 3">
    <name type="scientific">Pseudocitrobacter vendiensis</name>
    <dbReference type="NCBI Taxonomy" id="2488306"/>
    <lineage>
        <taxon>Bacteria</taxon>
        <taxon>Pseudomonadati</taxon>
        <taxon>Pseudomonadota</taxon>
        <taxon>Gammaproteobacteria</taxon>
        <taxon>Enterobacterales</taxon>
        <taxon>Enterobacteriaceae</taxon>
        <taxon>Pseudocitrobacter</taxon>
    </lineage>
</organism>
<proteinExistence type="predicted"/>
<gene>
    <name evidence="2" type="ORF">FBBNIHIM_09545</name>
</gene>
<dbReference type="Proteomes" id="UP001152651">
    <property type="component" value="Unassembled WGS sequence"/>
</dbReference>
<evidence type="ECO:0000313" key="3">
    <source>
        <dbReference type="Proteomes" id="UP001152651"/>
    </source>
</evidence>
<accession>A0ABM9F8E8</accession>
<dbReference type="EMBL" id="CALSBS010000006">
    <property type="protein sequence ID" value="CAH6637057.1"/>
    <property type="molecule type" value="Genomic_DNA"/>
</dbReference>
<evidence type="ECO:0000313" key="2">
    <source>
        <dbReference type="EMBL" id="CAH6637057.1"/>
    </source>
</evidence>
<name>A0ABM9F8E8_9ENTR</name>
<reference evidence="2" key="1">
    <citation type="submission" date="2022-05" db="EMBL/GenBank/DDBJ databases">
        <authorList>
            <person name="Blom J."/>
        </authorList>
    </citation>
    <scope>NUCLEOTIDE SEQUENCE</scope>
    <source>
        <strain evidence="2">Type strain: CPO20170097</strain>
    </source>
</reference>
<sequence>MKKSMRKIRRGITWSNTPENQNLQESRSGRGWADRTACCKSKKGWKTNTLNDVFVV</sequence>
<dbReference type="RefSeq" id="WP_188016862.1">
    <property type="nucleotide sequence ID" value="NZ_CALSBS010000006.1"/>
</dbReference>
<evidence type="ECO:0000256" key="1">
    <source>
        <dbReference type="SAM" id="MobiDB-lite"/>
    </source>
</evidence>
<feature type="region of interest" description="Disordered" evidence="1">
    <location>
        <begin position="1"/>
        <end position="33"/>
    </location>
</feature>
<protein>
    <submittedName>
        <fullName evidence="2">Uncharacterized protein</fullName>
    </submittedName>
</protein>